<evidence type="ECO:0000256" key="1">
    <source>
        <dbReference type="PROSITE-ProRule" id="PRU00339"/>
    </source>
</evidence>
<dbReference type="PANTHER" id="PTHR46825:SF9">
    <property type="entry name" value="BETA-LACTAMASE-RELATED DOMAIN-CONTAINING PROTEIN"/>
    <property type="match status" value="1"/>
</dbReference>
<gene>
    <name evidence="3" type="ORF">KY084_15960</name>
</gene>
<dbReference type="Pfam" id="PF00144">
    <property type="entry name" value="Beta-lactamase"/>
    <property type="match status" value="1"/>
</dbReference>
<feature type="repeat" description="TPR" evidence="1">
    <location>
        <begin position="445"/>
        <end position="478"/>
    </location>
</feature>
<keyword evidence="4" id="KW-1185">Reference proteome</keyword>
<name>A0ABS6XQ72_9SPHN</name>
<organism evidence="3 4">
    <name type="scientific">Stakelama flava</name>
    <dbReference type="NCBI Taxonomy" id="2860338"/>
    <lineage>
        <taxon>Bacteria</taxon>
        <taxon>Pseudomonadati</taxon>
        <taxon>Pseudomonadota</taxon>
        <taxon>Alphaproteobacteria</taxon>
        <taxon>Sphingomonadales</taxon>
        <taxon>Sphingomonadaceae</taxon>
        <taxon>Stakelama</taxon>
    </lineage>
</organism>
<dbReference type="PROSITE" id="PS50005">
    <property type="entry name" value="TPR"/>
    <property type="match status" value="2"/>
</dbReference>
<evidence type="ECO:0000313" key="4">
    <source>
        <dbReference type="Proteomes" id="UP001197214"/>
    </source>
</evidence>
<proteinExistence type="predicted"/>
<keyword evidence="1" id="KW-0802">TPR repeat</keyword>
<reference evidence="3 4" key="1">
    <citation type="submission" date="2021-07" db="EMBL/GenBank/DDBJ databases">
        <title>Stakelama flava sp. nov., a novel endophytic bacterium isolated from branch of Kandelia candel.</title>
        <authorList>
            <person name="Tuo L."/>
        </authorList>
    </citation>
    <scope>NUCLEOTIDE SEQUENCE [LARGE SCALE GENOMIC DNA]</scope>
    <source>
        <strain evidence="3 4">CBK3Z-3</strain>
    </source>
</reference>
<dbReference type="RefSeq" id="WP_219239449.1">
    <property type="nucleotide sequence ID" value="NZ_JAHWZX010000025.1"/>
</dbReference>
<dbReference type="InterPro" id="IPR019734">
    <property type="entry name" value="TPR_rpt"/>
</dbReference>
<dbReference type="SMART" id="SM00028">
    <property type="entry name" value="TPR"/>
    <property type="match status" value="2"/>
</dbReference>
<dbReference type="Proteomes" id="UP001197214">
    <property type="component" value="Unassembled WGS sequence"/>
</dbReference>
<evidence type="ECO:0000313" key="3">
    <source>
        <dbReference type="EMBL" id="MBW4332348.1"/>
    </source>
</evidence>
<accession>A0ABS6XQ72</accession>
<evidence type="ECO:0000259" key="2">
    <source>
        <dbReference type="Pfam" id="PF00144"/>
    </source>
</evidence>
<dbReference type="EMBL" id="JAHWZX010000025">
    <property type="protein sequence ID" value="MBW4332348.1"/>
    <property type="molecule type" value="Genomic_DNA"/>
</dbReference>
<dbReference type="PANTHER" id="PTHR46825">
    <property type="entry name" value="D-ALANYL-D-ALANINE-CARBOXYPEPTIDASE/ENDOPEPTIDASE AMPH"/>
    <property type="match status" value="1"/>
</dbReference>
<protein>
    <submittedName>
        <fullName evidence="3">Beta-lactamase family protein</fullName>
    </submittedName>
</protein>
<comment type="caution">
    <text evidence="3">The sequence shown here is derived from an EMBL/GenBank/DDBJ whole genome shotgun (WGS) entry which is preliminary data.</text>
</comment>
<dbReference type="InterPro" id="IPR001466">
    <property type="entry name" value="Beta-lactam-related"/>
</dbReference>
<sequence length="532" mass="58785">MTARFRKHLHCSLPLATLALAFTGVPPITWAWRTTPNTQTPAFEHRLTQLQRFLGDRIGRDALNGTILIGRNGNPVFRENFGIANWETGRPIDNDTEFELASVSKVFTATAVLQLVEQGKVDLDAPFARYFPAFPYPHMTIRQLLSHSAGLSDQDLAGMVEDYQSHIAPQPFMIADLVPAIVDAHRTMKLEPGEKWWYSNLGFQLLALLVEQQSGEPLPDYLAAHVFGPAGMKHSYIKTALRNREDTPNFAQNYAWPHPWSQARVRLEGSRSYYINTLYGNASIVSTAADMLRFDAALRNGALLKPATLERAYAPQKLASGSPDFVWINIGGMGDADDALGWFRFRDESMGRIVWHAGGMPGCQTMFMRNLDSGITIILLANADSQNLHKTALSAMRILSGQPPIDEPVSLVRLYGATLVEQGAQAATAMLDRLRVDTAHYRLTENDLNNLGYAFREAGRMRDALAAFQTQIRLFPSSSNAFNSYGEALKEAGDLAAAAEALRHSLDLDSTNSDSQAALARVEAALAVSRHR</sequence>
<dbReference type="InterPro" id="IPR050491">
    <property type="entry name" value="AmpC-like"/>
</dbReference>
<feature type="domain" description="Beta-lactamase-related" evidence="2">
    <location>
        <begin position="65"/>
        <end position="386"/>
    </location>
</feature>
<feature type="repeat" description="TPR" evidence="1">
    <location>
        <begin position="479"/>
        <end position="512"/>
    </location>
</feature>